<organism evidence="1 2">
    <name type="scientific">Thalassobacterium sedimentorum</name>
    <dbReference type="NCBI Taxonomy" id="3041258"/>
    <lineage>
        <taxon>Bacteria</taxon>
        <taxon>Pseudomonadati</taxon>
        <taxon>Verrucomicrobiota</taxon>
        <taxon>Opitutia</taxon>
        <taxon>Puniceicoccales</taxon>
        <taxon>Coraliomargaritaceae</taxon>
        <taxon>Thalassobacterium</taxon>
    </lineage>
</organism>
<name>A0ABU1AFJ4_9BACT</name>
<evidence type="ECO:0000313" key="2">
    <source>
        <dbReference type="Proteomes" id="UP001243717"/>
    </source>
</evidence>
<keyword evidence="2" id="KW-1185">Reference proteome</keyword>
<dbReference type="EMBL" id="JARXIC010000004">
    <property type="protein sequence ID" value="MDQ8193572.1"/>
    <property type="molecule type" value="Genomic_DNA"/>
</dbReference>
<proteinExistence type="predicted"/>
<accession>A0ABU1AFJ4</accession>
<dbReference type="RefSeq" id="WP_308984061.1">
    <property type="nucleotide sequence ID" value="NZ_JARXIC010000004.1"/>
</dbReference>
<comment type="caution">
    <text evidence="1">The sequence shown here is derived from an EMBL/GenBank/DDBJ whole genome shotgun (WGS) entry which is preliminary data.</text>
</comment>
<evidence type="ECO:0000313" key="1">
    <source>
        <dbReference type="EMBL" id="MDQ8193572.1"/>
    </source>
</evidence>
<gene>
    <name evidence="1" type="ORF">QEH59_04000</name>
</gene>
<dbReference type="Proteomes" id="UP001243717">
    <property type="component" value="Unassembled WGS sequence"/>
</dbReference>
<protein>
    <submittedName>
        <fullName evidence="1">Uncharacterized protein</fullName>
    </submittedName>
</protein>
<sequence length="301" mass="33640">MIYWFKYLIVTGLLLTAQLNAETWVRGAITLHEVSTAVELRELGLATKTFSSSQVPRTMGGLINCEAEYGATAYFSSSNRAFFFFAGDGSFAIERFEQIMPDPAAWEASELEPGRSRMILNFRAGNLIIDTRHLLEASQCLVETPLGRLSVQRALWQMQIAFDPRSQIFDFTITCSEGRVRYTDLQGQVYTLRAGQRLAGAGARDMPSIEVGERTRESIELLQNYMSMSERYAAAANQLSHYQSHFKLMEQSARQSVVMPAATVGATNRRPIVIEYADEPVAVTPFRGEVKAPASYQAESF</sequence>
<reference evidence="1 2" key="1">
    <citation type="submission" date="2023-04" db="EMBL/GenBank/DDBJ databases">
        <title>A novel bacteria isolated from coastal sediment.</title>
        <authorList>
            <person name="Liu X.-J."/>
            <person name="Du Z.-J."/>
        </authorList>
    </citation>
    <scope>NUCLEOTIDE SEQUENCE [LARGE SCALE GENOMIC DNA]</scope>
    <source>
        <strain evidence="1 2">SDUM461004</strain>
    </source>
</reference>